<protein>
    <submittedName>
        <fullName evidence="1">Uncharacterized protein</fullName>
    </submittedName>
</protein>
<keyword evidence="2" id="KW-1185">Reference proteome</keyword>
<evidence type="ECO:0000313" key="1">
    <source>
        <dbReference type="EMBL" id="CAL4232082.1"/>
    </source>
</evidence>
<dbReference type="Proteomes" id="UP001497623">
    <property type="component" value="Unassembled WGS sequence"/>
</dbReference>
<comment type="caution">
    <text evidence="1">The sequence shown here is derived from an EMBL/GenBank/DDBJ whole genome shotgun (WGS) entry which is preliminary data.</text>
</comment>
<reference evidence="1 2" key="1">
    <citation type="submission" date="2024-05" db="EMBL/GenBank/DDBJ databases">
        <authorList>
            <person name="Wallberg A."/>
        </authorList>
    </citation>
    <scope>NUCLEOTIDE SEQUENCE [LARGE SCALE GENOMIC DNA]</scope>
</reference>
<name>A0AAV2SSR0_MEGNR</name>
<evidence type="ECO:0000313" key="2">
    <source>
        <dbReference type="Proteomes" id="UP001497623"/>
    </source>
</evidence>
<gene>
    <name evidence="1" type="ORF">MNOR_LOCUS39851</name>
</gene>
<organism evidence="1 2">
    <name type="scientific">Meganyctiphanes norvegica</name>
    <name type="common">Northern krill</name>
    <name type="synonym">Thysanopoda norvegica</name>
    <dbReference type="NCBI Taxonomy" id="48144"/>
    <lineage>
        <taxon>Eukaryota</taxon>
        <taxon>Metazoa</taxon>
        <taxon>Ecdysozoa</taxon>
        <taxon>Arthropoda</taxon>
        <taxon>Crustacea</taxon>
        <taxon>Multicrustacea</taxon>
        <taxon>Malacostraca</taxon>
        <taxon>Eumalacostraca</taxon>
        <taxon>Eucarida</taxon>
        <taxon>Euphausiacea</taxon>
        <taxon>Euphausiidae</taxon>
        <taxon>Meganyctiphanes</taxon>
    </lineage>
</organism>
<accession>A0AAV2SSR0</accession>
<sequence length="3614" mass="410182">MSTMNDIHNRTEPSVAQVQIISSIINHLKTIMIVPNGGNIVDLKHKYNELFLDNDIAITGLEILSHKASSIFMLLQEMFFVNLDTRNAVIQTWKFEEARILLNQSLAVIENLETDTNILLPVNDIRIKNLLLEIKNIQYDEITAEQLLKIRHLFLDIQNIESLSGLKDTRFEINEIIEFIDESLVKSEEEKIEKQRLSSHSLVLNLLREAYRYLDDLTQDTLDLPEETSDEVEELMIQITDSYRSVYSIKYSSLQDLHEAIDNFKIDFEENHDRGILNIAKYTENVKDMINILQNVLNIKNKAGERYGIINQASKLVSSITLSFNNLLPTEGTTTEKSFSIIDKFNMLFSNILEDNYLCCKETIQILEEYKKSIEYLKIDTISLIGVSNIDDVITKADSTMELINQKLFLENSIYESFNSFSRGKTVLDLFEKVILSLNKIRLSINIDNTLNIGSVIQPIFNINDDLTVVTDKITTNTLLNVLTALFKIEDMEAKPDDIDQIIEIVLSVKGSIKFYVATLEREYRSLDSDQIAAILTTQVDSVSTEFDILIDFVINSTKLVGETRIEFQKFFKILENWNQNLLEIDFKSIINFKDEWNKLAEFISFNNDDSSVAFGGLIDIYIMLKQISSQVRDFGKIRKEMNIFETKVEILDEKVLVITNILTDIETFISSIKINQVANFEIDKDISKIISVFENLNLEVSVEELNKLKKSVFSLGISDNAGLFQLKLVVSQSLTKFNTEVSSIRNVVVSQIKSDILSRVLAIIIDLEENLNILSEITDPLSETEIELPIMRMLSKYLISASVITATESDINTLNIILNDLFTVIGTLDSNVRVHNMNDILTSLKNLKNSIKTTLLETTNFINRAITLKSLVEFTKIIDKLDNTIQNFLNGKVLPSGDINATIIIDSINSIIEDIVQSKEISEDQISSFIIMVNNIELITLTIDVIGSLENITVYIPDIKMIIDKKIISFKEMIADKVRFDNMKLYENLLLGISNSITDFSKEIGYVDSMSEKIINKDITILINYLQTVSAAVVSGEVLKNLQFKISFLNSLQVFKGRDIEGLTDLNIITSMKIIELKESKNVFENILKLDDQNVLIDKGIKVLNMLFSTIGELTVTNITSFGIHDILILEIENIMFIMSKQILYSKSDIKDLENILFKLNIIKSSQFSSHVYSNMQVYLTIIKDKITELKNENAFKKSALLKAKEIFLSQIFLDILLQKVIKITSNIPLLNTELVAVESVENEFVSRLIDTLTIWSINSFTITQESLGSLMGEIYKLDIVLKENNRINNILMLKENILAVQKSISIEISIIMNQIDLEREILIKTEILDKLWLLSITLYGYIDQQIQNNASITYNEITEMISDILTSTENKEIFSLFSVQFTSIYELLTDNHVNSQNDATILITELLGELTADITKNNFQLDNLYLVFRQKKMSAMIQEITAIIGRLKDKFAIGFKIYSENEVFGKVLDIILNLDVYVATDDSVLELSNIILDLNDIFNTIPAGSIINELHLILKTIVTKAQMVNVEIKTSIQNQVLTTDTNILRDIAKVFKRIIDECADNPLDTLYNDLDNLDFHPVFMEFYTLTKENIKYDIETLLHFLNFEKIFNFVLIEEKHIEGLHNFKLDVKKQLTLIEFLITKQQKTIEKNRVTLVAGKVQKIIEGITILLPVHNVNVERQNVEFDAEVNDFKKILLDIDVETMTHEVILKFDKFVEMINITTVNGAMVLNTDLSLLADPLYLFRKKLKESTNFNIKFSIEETKTMTIDSSKKSNERATNFLLNIKENKEISSCLTNELSHFKQRLKNIFQTSTIINKKIDQTSKTISQNTKSLKTTSKFKETGSAILKFKSFIQNLPKNESVAIVPNKRQSRLFGVKPPFVDDFKKIAGAAADVARGAVDGASDVASDIISGIDKLVVEPAVETLFGDKGVVTGLINLFDDAISRIEESNIFQLGIIATRDFVLVIEDADNLLLDLKSKIANLEGFNITTESLKIIQDIERIGNLWFKGISFVTLEDVIKCQSYMTQLGNVEQGDIEFDFSLLFTTLDDIKTSVTNGLITQSLFTHTYEIANIFKGNPVRKALGDALQTMVQRTQKFDLATQCVGMLETTFSMFTDLQCIVNENDLGDDNSDEPADLINNIYELLRTVSFDVNNLDISDVIDFGKLLVKLDPFTNITNTGRISFNYNRFQDIKNFINQMKVSVNETSQNIANFIEDSRIVLFQKRASTEIEAVSSTLKDWINIIGEKKSEIVSKIDDASQETFNKMTNFIINWGLSSKEITEDAIVEFKTLFKQIEFLDVFPGQVIKGFNLWKIYLLDAPVTLLELLQSGGQLAANTYLASDKLQLLQFTEAKQTLESFLVKVQSLFDSLPVGGNIDVEVNENLKALIKNALSTSKKWTAGLIENFHIKGFKKMEEEFNALSLNLINVDIGIISSLESLISSLEHSLAKIDIFIENINIQILEIELDVHLDDAFNVISHMKYFIDDLVFSTDLNGDDIIISHFENVVNTLKNFSSDYMNIDTVQSDLNPFNPFNPWLGSVEAIFNFDIGEGLKIENVADIKKIIHSYMFSLGNDIIKNKYNKIKNIAENLIFHTSCPLFGNCSKDIILSIDAGVNDLFKFVSHLEKDIYDIGIDQIRTLSSMTGSLSYAIIDIGHKILHLDDITKILSNVRSQLRKYNFAKNLNFEWNRDLDILADARGEIERLEISLRDLQFNIGGVNLNNTLQENENITNIFNQLLNFTADTFSLPLFLNDLLTEFDFTSAGYTPEVGILYLNEVVQILGHLTTKQDTSESLVNEFEFLDSILKSEAITSNLLQTMTDFKISFKDVKTEIETDRKTDILPNLLVSVRPLLDIQEKITKKAIDNLKIGADVFFSLPINRVSEIKDITHLIFQLSQASSHLHTLSSSLEISIQSKFEHSKLKEILDAKIRLHSFLGKMGSSEVPTVISELEDLLDSWIPEIRYETADRFRFLVYQLGSAINLGGQVIVESVNITEHLPRLKTIILSKLQTTLSIIANSKKIKELRDSKSTNSLIDDHANFGLTYHYDINSQIFEKHLEGLFYSLLDLTDFETINGGLSFENSSVLLDINDFLLSFKTVADTFTFGATEHLIDISKSIRENITELSINSIVLSSLIISVNDTLNLIKDTRAILTSYTESVSQFLQYEYAGFELKEFKNQLHNIDEILNEEGAFNTNISVTVKDINVYTQISKYLIDIAFDSNLFLENNILHLHLNLQRLRNYKFVQGETINGISLWNHFLLNSEDNLPNIMENIYQKNSFKLAKIHQTINKFSHGSQILMRYLSVIEKLENITEAVDIDDGPLNGPFVDFDVTQKIYGLVELSLETMNSWTTLLDIDSFEINIIESSYKTIEQLMRTLKVNPFTDESDEATVALVTIKDNVVNTIKDYIAQIEEADTTLHVFSKEKKQKIAISEKINNLKQLKNIVLFVKEKIACEIGSINEESIENICNLLGMAGNVTNILDEQGVLENYTITHNLILTLTRHIGIFIDDIESACSLPANGSSEVTSATAAAEVNDEADTTLPALVVTTTEIAFDFVGRDIPIERVVTTDCIDNQLAYLDSLPDICETIIVGLEEMLLNFEFSVNILTYLNLED</sequence>
<dbReference type="EMBL" id="CAXKWB010110243">
    <property type="protein sequence ID" value="CAL4232082.1"/>
    <property type="molecule type" value="Genomic_DNA"/>
</dbReference>
<proteinExistence type="predicted"/>